<reference evidence="1" key="1">
    <citation type="submission" date="2018-05" db="EMBL/GenBank/DDBJ databases">
        <authorList>
            <person name="Lanie J.A."/>
            <person name="Ng W.-L."/>
            <person name="Kazmierczak K.M."/>
            <person name="Andrzejewski T.M."/>
            <person name="Davidsen T.M."/>
            <person name="Wayne K.J."/>
            <person name="Tettelin H."/>
            <person name="Glass J.I."/>
            <person name="Rusch D."/>
            <person name="Podicherti R."/>
            <person name="Tsui H.-C.T."/>
            <person name="Winkler M.E."/>
        </authorList>
    </citation>
    <scope>NUCLEOTIDE SEQUENCE</scope>
</reference>
<accession>A0A382KGS8</accession>
<proteinExistence type="predicted"/>
<sequence>MIGKISKKLEQILNRILQSDKPVKNTVQFFVNLITSKTKQSKIPTLNKTQKISSEIQIKKVDLKQ</sequence>
<dbReference type="EMBL" id="UINC01079690">
    <property type="protein sequence ID" value="SVC21931.1"/>
    <property type="molecule type" value="Genomic_DNA"/>
</dbReference>
<protein>
    <submittedName>
        <fullName evidence="1">Uncharacterized protein</fullName>
    </submittedName>
</protein>
<evidence type="ECO:0000313" key="1">
    <source>
        <dbReference type="EMBL" id="SVC21931.1"/>
    </source>
</evidence>
<feature type="non-terminal residue" evidence="1">
    <location>
        <position position="65"/>
    </location>
</feature>
<name>A0A382KGS8_9ZZZZ</name>
<dbReference type="AlphaFoldDB" id="A0A382KGS8"/>
<organism evidence="1">
    <name type="scientific">marine metagenome</name>
    <dbReference type="NCBI Taxonomy" id="408172"/>
    <lineage>
        <taxon>unclassified sequences</taxon>
        <taxon>metagenomes</taxon>
        <taxon>ecological metagenomes</taxon>
    </lineage>
</organism>
<gene>
    <name evidence="1" type="ORF">METZ01_LOCUS274785</name>
</gene>